<dbReference type="CDD" id="cd17536">
    <property type="entry name" value="REC_YesN-like"/>
    <property type="match status" value="1"/>
</dbReference>
<dbReference type="PROSITE" id="PS00041">
    <property type="entry name" value="HTH_ARAC_FAMILY_1"/>
    <property type="match status" value="1"/>
</dbReference>
<feature type="domain" description="Response regulatory" evidence="6">
    <location>
        <begin position="3"/>
        <end position="120"/>
    </location>
</feature>
<dbReference type="InterPro" id="IPR020449">
    <property type="entry name" value="Tscrpt_reg_AraC-type_HTH"/>
</dbReference>
<dbReference type="InterPro" id="IPR018062">
    <property type="entry name" value="HTH_AraC-typ_CS"/>
</dbReference>
<dbReference type="EMBL" id="NMUQ01000001">
    <property type="protein sequence ID" value="OXM16844.1"/>
    <property type="molecule type" value="Genomic_DNA"/>
</dbReference>
<dbReference type="SMART" id="SM00342">
    <property type="entry name" value="HTH_ARAC"/>
    <property type="match status" value="1"/>
</dbReference>
<dbReference type="GO" id="GO:0043565">
    <property type="term" value="F:sequence-specific DNA binding"/>
    <property type="evidence" value="ECO:0007669"/>
    <property type="project" value="InterPro"/>
</dbReference>
<dbReference type="SUPFAM" id="SSF52172">
    <property type="entry name" value="CheY-like"/>
    <property type="match status" value="1"/>
</dbReference>
<name>A0A229P4G5_9BACL</name>
<dbReference type="PANTHER" id="PTHR43280:SF28">
    <property type="entry name" value="HTH-TYPE TRANSCRIPTIONAL ACTIVATOR RHAS"/>
    <property type="match status" value="1"/>
</dbReference>
<dbReference type="OrthoDB" id="159632at2"/>
<dbReference type="PROSITE" id="PS01124">
    <property type="entry name" value="HTH_ARAC_FAMILY_2"/>
    <property type="match status" value="1"/>
</dbReference>
<dbReference type="GO" id="GO:0003700">
    <property type="term" value="F:DNA-binding transcription factor activity"/>
    <property type="evidence" value="ECO:0007669"/>
    <property type="project" value="InterPro"/>
</dbReference>
<evidence type="ECO:0000259" key="6">
    <source>
        <dbReference type="PROSITE" id="PS50110"/>
    </source>
</evidence>
<dbReference type="RefSeq" id="WP_089523925.1">
    <property type="nucleotide sequence ID" value="NZ_NMUQ01000001.1"/>
</dbReference>
<evidence type="ECO:0000256" key="1">
    <source>
        <dbReference type="ARBA" id="ARBA00023015"/>
    </source>
</evidence>
<dbReference type="GO" id="GO:0000160">
    <property type="term" value="P:phosphorelay signal transduction system"/>
    <property type="evidence" value="ECO:0007669"/>
    <property type="project" value="InterPro"/>
</dbReference>
<feature type="domain" description="HTH araC/xylS-type" evidence="5">
    <location>
        <begin position="153"/>
        <end position="251"/>
    </location>
</feature>
<dbReference type="PRINTS" id="PR00032">
    <property type="entry name" value="HTHARAC"/>
</dbReference>
<dbReference type="InterPro" id="IPR001789">
    <property type="entry name" value="Sig_transdc_resp-reg_receiver"/>
</dbReference>
<gene>
    <name evidence="7" type="ORF">CGZ75_09385</name>
</gene>
<proteinExistence type="predicted"/>
<dbReference type="Gene3D" id="1.10.10.60">
    <property type="entry name" value="Homeodomain-like"/>
    <property type="match status" value="2"/>
</dbReference>
<dbReference type="Proteomes" id="UP000215145">
    <property type="component" value="Unassembled WGS sequence"/>
</dbReference>
<reference evidence="7 8" key="1">
    <citation type="submission" date="2017-07" db="EMBL/GenBank/DDBJ databases">
        <title>Paenibacillus herberti R33 genome sequencing and assembly.</title>
        <authorList>
            <person name="Su W."/>
        </authorList>
    </citation>
    <scope>NUCLEOTIDE SEQUENCE [LARGE SCALE GENOMIC DNA]</scope>
    <source>
        <strain evidence="7 8">R33</strain>
    </source>
</reference>
<evidence type="ECO:0000313" key="7">
    <source>
        <dbReference type="EMBL" id="OXM16844.1"/>
    </source>
</evidence>
<evidence type="ECO:0000313" key="8">
    <source>
        <dbReference type="Proteomes" id="UP000215145"/>
    </source>
</evidence>
<comment type="caution">
    <text evidence="7">The sequence shown here is derived from an EMBL/GenBank/DDBJ whole genome shotgun (WGS) entry which is preliminary data.</text>
</comment>
<evidence type="ECO:0000256" key="3">
    <source>
        <dbReference type="ARBA" id="ARBA00023163"/>
    </source>
</evidence>
<evidence type="ECO:0000259" key="5">
    <source>
        <dbReference type="PROSITE" id="PS01124"/>
    </source>
</evidence>
<keyword evidence="4" id="KW-0597">Phosphoprotein</keyword>
<keyword evidence="3" id="KW-0804">Transcription</keyword>
<keyword evidence="1" id="KW-0805">Transcription regulation</keyword>
<evidence type="ECO:0000256" key="2">
    <source>
        <dbReference type="ARBA" id="ARBA00023125"/>
    </source>
</evidence>
<dbReference type="InterPro" id="IPR009057">
    <property type="entry name" value="Homeodomain-like_sf"/>
</dbReference>
<dbReference type="PANTHER" id="PTHR43280">
    <property type="entry name" value="ARAC-FAMILY TRANSCRIPTIONAL REGULATOR"/>
    <property type="match status" value="1"/>
</dbReference>
<evidence type="ECO:0000256" key="4">
    <source>
        <dbReference type="PROSITE-ProRule" id="PRU00169"/>
    </source>
</evidence>
<dbReference type="InterPro" id="IPR018060">
    <property type="entry name" value="HTH_AraC"/>
</dbReference>
<keyword evidence="2 7" id="KW-0238">DNA-binding</keyword>
<dbReference type="PROSITE" id="PS50110">
    <property type="entry name" value="RESPONSE_REGULATORY"/>
    <property type="match status" value="1"/>
</dbReference>
<protein>
    <submittedName>
        <fullName evidence="7">DNA-binding response regulator</fullName>
    </submittedName>
</protein>
<dbReference type="Pfam" id="PF12833">
    <property type="entry name" value="HTH_18"/>
    <property type="match status" value="1"/>
</dbReference>
<dbReference type="AlphaFoldDB" id="A0A229P4G5"/>
<dbReference type="Gene3D" id="3.40.50.2300">
    <property type="match status" value="1"/>
</dbReference>
<dbReference type="InterPro" id="IPR011006">
    <property type="entry name" value="CheY-like_superfamily"/>
</dbReference>
<dbReference type="Pfam" id="PF00072">
    <property type="entry name" value="Response_reg"/>
    <property type="match status" value="1"/>
</dbReference>
<accession>A0A229P4G5</accession>
<keyword evidence="8" id="KW-1185">Reference proteome</keyword>
<dbReference type="SMART" id="SM00448">
    <property type="entry name" value="REC"/>
    <property type="match status" value="1"/>
</dbReference>
<organism evidence="7 8">
    <name type="scientific">Paenibacillus herberti</name>
    <dbReference type="NCBI Taxonomy" id="1619309"/>
    <lineage>
        <taxon>Bacteria</taxon>
        <taxon>Bacillati</taxon>
        <taxon>Bacillota</taxon>
        <taxon>Bacilli</taxon>
        <taxon>Bacillales</taxon>
        <taxon>Paenibacillaceae</taxon>
        <taxon>Paenibacillus</taxon>
    </lineage>
</organism>
<feature type="modified residue" description="4-aspartylphosphate" evidence="4">
    <location>
        <position position="55"/>
    </location>
</feature>
<dbReference type="SUPFAM" id="SSF46689">
    <property type="entry name" value="Homeodomain-like"/>
    <property type="match status" value="2"/>
</dbReference>
<sequence length="254" mass="29102">MIRVMLVEDEEVIRRGIASLIHQVSPHFKVVKEAAHGREALQYLNQNAIDAVITDIRIGEINGLQLLEKIREKFEDMPFLIISGYSDFSYAQRALQYGVSDYLLKPIDRKHLVCALDKIQAVLLKRSGKSPEPAECAEVPEERQGPERRRLIRKIIEYIEAHPEGDLRLPTLADFVHMNPAYLSVLFKQETGINLSDQIATVRIERAKYLLSQTELKIYDIARLSGYQSPKHFMLVFKQLVGVTPSTFRDQQTT</sequence>